<sequence length="135" mass="14432">MLRDQVQDLVNCIVDLARSCAEEWGGSRAAVRRAFHNALQVGKCGRTVLRLSDRLGAGQPHASAVVLQLNGAFSVDVIGVTDGASDNAFWRTGRSCRRDACISHHCAGDAGVGFERGVFGRLAGGFHMISAFARF</sequence>
<name>A0ABU0BI97_9HYPH</name>
<proteinExistence type="predicted"/>
<gene>
    <name evidence="1" type="ORF">QO002_000120</name>
</gene>
<organism evidence="1 2">
    <name type="scientific">Pararhizobium capsulatum DSM 1112</name>
    <dbReference type="NCBI Taxonomy" id="1121113"/>
    <lineage>
        <taxon>Bacteria</taxon>
        <taxon>Pseudomonadati</taxon>
        <taxon>Pseudomonadota</taxon>
        <taxon>Alphaproteobacteria</taxon>
        <taxon>Hyphomicrobiales</taxon>
        <taxon>Rhizobiaceae</taxon>
        <taxon>Rhizobium/Agrobacterium group</taxon>
        <taxon>Pararhizobium</taxon>
    </lineage>
</organism>
<evidence type="ECO:0000313" key="1">
    <source>
        <dbReference type="EMBL" id="MDQ0317982.1"/>
    </source>
</evidence>
<reference evidence="1 2" key="1">
    <citation type="submission" date="2023-07" db="EMBL/GenBank/DDBJ databases">
        <title>Genomic Encyclopedia of Type Strains, Phase IV (KMG-IV): sequencing the most valuable type-strain genomes for metagenomic binning, comparative biology and taxonomic classification.</title>
        <authorList>
            <person name="Goeker M."/>
        </authorList>
    </citation>
    <scope>NUCLEOTIDE SEQUENCE [LARGE SCALE GENOMIC DNA]</scope>
    <source>
        <strain evidence="1 2">DSM 1112</strain>
    </source>
</reference>
<accession>A0ABU0BI97</accession>
<protein>
    <submittedName>
        <fullName evidence="1">Uncharacterized protein</fullName>
    </submittedName>
</protein>
<comment type="caution">
    <text evidence="1">The sequence shown here is derived from an EMBL/GenBank/DDBJ whole genome shotgun (WGS) entry which is preliminary data.</text>
</comment>
<dbReference type="Proteomes" id="UP001230207">
    <property type="component" value="Unassembled WGS sequence"/>
</dbReference>
<dbReference type="EMBL" id="JAUSVF010000001">
    <property type="protein sequence ID" value="MDQ0317982.1"/>
    <property type="molecule type" value="Genomic_DNA"/>
</dbReference>
<keyword evidence="2" id="KW-1185">Reference proteome</keyword>
<evidence type="ECO:0000313" key="2">
    <source>
        <dbReference type="Proteomes" id="UP001230207"/>
    </source>
</evidence>